<accession>A0A7C4CA88</accession>
<organism evidence="3">
    <name type="scientific">candidate division WOR-3 bacterium</name>
    <dbReference type="NCBI Taxonomy" id="2052148"/>
    <lineage>
        <taxon>Bacteria</taxon>
        <taxon>Bacteria division WOR-3</taxon>
    </lineage>
</organism>
<dbReference type="InterPro" id="IPR035068">
    <property type="entry name" value="TldD/PmbA_N"/>
</dbReference>
<dbReference type="SUPFAM" id="SSF111283">
    <property type="entry name" value="Putative modulator of DNA gyrase, PmbA/TldD"/>
    <property type="match status" value="1"/>
</dbReference>
<reference evidence="3" key="1">
    <citation type="journal article" date="2020" name="mSystems">
        <title>Genome- and Community-Level Interaction Insights into Carbon Utilization and Element Cycling Functions of Hydrothermarchaeota in Hydrothermal Sediment.</title>
        <authorList>
            <person name="Zhou Z."/>
            <person name="Liu Y."/>
            <person name="Xu W."/>
            <person name="Pan J."/>
            <person name="Luo Z.H."/>
            <person name="Li M."/>
        </authorList>
    </citation>
    <scope>NUCLEOTIDE SEQUENCE [LARGE SCALE GENOMIC DNA]</scope>
    <source>
        <strain evidence="3">SpSt-488</strain>
    </source>
</reference>
<dbReference type="Pfam" id="PF19289">
    <property type="entry name" value="PmbA_TldD_3rd"/>
    <property type="match status" value="1"/>
</dbReference>
<dbReference type="PANTHER" id="PTHR30624:SF0">
    <property type="entry name" value="METALLOPROTEASE SLR0863"/>
    <property type="match status" value="1"/>
</dbReference>
<feature type="domain" description="Metalloprotease TldD/E C-terminal" evidence="2">
    <location>
        <begin position="262"/>
        <end position="467"/>
    </location>
</feature>
<dbReference type="PANTHER" id="PTHR30624">
    <property type="entry name" value="UNCHARACTERIZED PROTEIN TLDD AND PMBA"/>
    <property type="match status" value="1"/>
</dbReference>
<gene>
    <name evidence="3" type="ORF">ENS41_01885</name>
</gene>
<sequence length="503" mass="54860">MPPRIENEARVRRILRQALAYARTRVDYADVLYERVVRIEVQQLPDQLIAKPFNAKSRVQLRLLDKGRKAEIKVGALEPESLKHAVDSGIKLIAASARPERPVRLAPIPNPDRVLYGTAAPKAFPAAAIFAGLVSGIRSVARQIEKANSGGGFEVKPEFWFFSQREEKAIADSEGVFKTQVMPRTFLQLVTRVKGPDGRMTQTRARIGNPLSYSFVVRRTGPGRFGLSSPAARLVREWMRKTVALQDAITISADEIGKLSHMILHYTAVGVFVHEALGHNFEADIVKSGGSGIIGMDGTPRGEVACPDVHIMDGPLAGDYSNGFGTEFIDDEGVEVKTKLLAQNGKVVGMIHNRETAAFFNQTPNGGAFSEMGDPRIPRMSNTYLLPATRQHWRRTLDELIADIERGIVLVGTAGGAVSKDGMSSSVQIGYLVERGRITRTVKPSNFSAQTLHALRHVDGFAGKVNISDVGFCGKGQSKYVGDGGPLWTRIRNNDALGLSVQG</sequence>
<evidence type="ECO:0000313" key="3">
    <source>
        <dbReference type="EMBL" id="HGK27686.1"/>
    </source>
</evidence>
<comment type="caution">
    <text evidence="3">The sequence shown here is derived from an EMBL/GenBank/DDBJ whole genome shotgun (WGS) entry which is preliminary data.</text>
</comment>
<protein>
    <submittedName>
        <fullName evidence="3">TldD/PmbA family protein</fullName>
    </submittedName>
</protein>
<evidence type="ECO:0000256" key="1">
    <source>
        <dbReference type="ARBA" id="ARBA00005836"/>
    </source>
</evidence>
<dbReference type="GO" id="GO:0008237">
    <property type="term" value="F:metallopeptidase activity"/>
    <property type="evidence" value="ECO:0007669"/>
    <property type="project" value="InterPro"/>
</dbReference>
<dbReference type="GO" id="GO:0006508">
    <property type="term" value="P:proteolysis"/>
    <property type="evidence" value="ECO:0007669"/>
    <property type="project" value="InterPro"/>
</dbReference>
<comment type="similarity">
    <text evidence="1">Belongs to the peptidase U62 family.</text>
</comment>
<dbReference type="AlphaFoldDB" id="A0A7C4CA88"/>
<dbReference type="GO" id="GO:0005829">
    <property type="term" value="C:cytosol"/>
    <property type="evidence" value="ECO:0007669"/>
    <property type="project" value="TreeGrafter"/>
</dbReference>
<dbReference type="InterPro" id="IPR051463">
    <property type="entry name" value="Peptidase_U62_metallo"/>
</dbReference>
<proteinExistence type="inferred from homology"/>
<evidence type="ECO:0000259" key="2">
    <source>
        <dbReference type="Pfam" id="PF19289"/>
    </source>
</evidence>
<dbReference type="EMBL" id="DSUT01000033">
    <property type="protein sequence ID" value="HGK27686.1"/>
    <property type="molecule type" value="Genomic_DNA"/>
</dbReference>
<name>A0A7C4CA88_UNCW3</name>
<dbReference type="Gene3D" id="3.30.2290.10">
    <property type="entry name" value="PmbA/TldD superfamily"/>
    <property type="match status" value="1"/>
</dbReference>
<dbReference type="InterPro" id="IPR045569">
    <property type="entry name" value="Metalloprtase-TldD/E_C"/>
</dbReference>
<dbReference type="InterPro" id="IPR036059">
    <property type="entry name" value="TldD/PmbA_sf"/>
</dbReference>